<dbReference type="PANTHER" id="PTHR43667">
    <property type="entry name" value="CYCLOPROPANE-FATTY-ACYL-PHOSPHOLIPID SYNTHASE"/>
    <property type="match status" value="1"/>
</dbReference>
<proteinExistence type="inferred from homology"/>
<dbReference type="CDD" id="cd02440">
    <property type="entry name" value="AdoMet_MTases"/>
    <property type="match status" value="1"/>
</dbReference>
<dbReference type="KEGG" id="pmai:CF386_09405"/>
<keyword evidence="8" id="KW-1185">Reference proteome</keyword>
<dbReference type="RefSeq" id="WP_089074185.1">
    <property type="nucleotide sequence ID" value="NZ_CBCSAM010000002.1"/>
</dbReference>
<dbReference type="GO" id="GO:0008168">
    <property type="term" value="F:methyltransferase activity"/>
    <property type="evidence" value="ECO:0007669"/>
    <property type="project" value="UniProtKB-KW"/>
</dbReference>
<evidence type="ECO:0000256" key="5">
    <source>
        <dbReference type="ARBA" id="ARBA00023098"/>
    </source>
</evidence>
<feature type="active site" evidence="6">
    <location>
        <position position="344"/>
    </location>
</feature>
<organism evidence="7 8">
    <name type="scientific">Paraphotobacterium marinum</name>
    <dbReference type="NCBI Taxonomy" id="1755811"/>
    <lineage>
        <taxon>Bacteria</taxon>
        <taxon>Pseudomonadati</taxon>
        <taxon>Pseudomonadota</taxon>
        <taxon>Gammaproteobacteria</taxon>
        <taxon>Vibrionales</taxon>
        <taxon>Vibrionaceae</taxon>
        <taxon>Paraphotobacterium</taxon>
    </lineage>
</organism>
<keyword evidence="4" id="KW-0949">S-adenosyl-L-methionine</keyword>
<dbReference type="Pfam" id="PF02353">
    <property type="entry name" value="CMAS"/>
    <property type="match status" value="1"/>
</dbReference>
<dbReference type="EMBL" id="CP022356">
    <property type="protein sequence ID" value="ASK79277.1"/>
    <property type="molecule type" value="Genomic_DNA"/>
</dbReference>
<dbReference type="InterPro" id="IPR050723">
    <property type="entry name" value="CFA/CMAS"/>
</dbReference>
<keyword evidence="3" id="KW-0808">Transferase</keyword>
<evidence type="ECO:0000313" key="7">
    <source>
        <dbReference type="EMBL" id="ASK79277.1"/>
    </source>
</evidence>
<dbReference type="AlphaFoldDB" id="A0A220VFY4"/>
<dbReference type="InterPro" id="IPR029063">
    <property type="entry name" value="SAM-dependent_MTases_sf"/>
</dbReference>
<dbReference type="PANTHER" id="PTHR43667:SF1">
    <property type="entry name" value="CYCLOPROPANE-FATTY-ACYL-PHOSPHOLIPID SYNTHASE"/>
    <property type="match status" value="1"/>
</dbReference>
<name>A0A220VFY4_9GAMM</name>
<comment type="similarity">
    <text evidence="1">Belongs to the CFA/CMAS family.</text>
</comment>
<dbReference type="NCBIfam" id="NF008686">
    <property type="entry name" value="PRK11705.1"/>
    <property type="match status" value="1"/>
</dbReference>
<dbReference type="GO" id="GO:0008610">
    <property type="term" value="P:lipid biosynthetic process"/>
    <property type="evidence" value="ECO:0007669"/>
    <property type="project" value="InterPro"/>
</dbReference>
<evidence type="ECO:0000256" key="1">
    <source>
        <dbReference type="ARBA" id="ARBA00010815"/>
    </source>
</evidence>
<evidence type="ECO:0000256" key="4">
    <source>
        <dbReference type="ARBA" id="ARBA00022691"/>
    </source>
</evidence>
<dbReference type="PIRSF" id="PIRSF003085">
    <property type="entry name" value="CMAS"/>
    <property type="match status" value="1"/>
</dbReference>
<evidence type="ECO:0000256" key="6">
    <source>
        <dbReference type="PIRSR" id="PIRSR003085-1"/>
    </source>
</evidence>
<dbReference type="GO" id="GO:0032259">
    <property type="term" value="P:methylation"/>
    <property type="evidence" value="ECO:0007669"/>
    <property type="project" value="UniProtKB-KW"/>
</dbReference>
<dbReference type="OrthoDB" id="9782855at2"/>
<accession>A0A220VFY4</accession>
<keyword evidence="5" id="KW-0443">Lipid metabolism</keyword>
<dbReference type="SUPFAM" id="SSF53335">
    <property type="entry name" value="S-adenosyl-L-methionine-dependent methyltransferases"/>
    <property type="match status" value="1"/>
</dbReference>
<evidence type="ECO:0000313" key="8">
    <source>
        <dbReference type="Proteomes" id="UP000242175"/>
    </source>
</evidence>
<evidence type="ECO:0000256" key="2">
    <source>
        <dbReference type="ARBA" id="ARBA00022603"/>
    </source>
</evidence>
<dbReference type="Gene3D" id="3.40.50.150">
    <property type="entry name" value="Vaccinia Virus protein VP39"/>
    <property type="match status" value="1"/>
</dbReference>
<dbReference type="Proteomes" id="UP000242175">
    <property type="component" value="Chromosome small"/>
</dbReference>
<dbReference type="InterPro" id="IPR003333">
    <property type="entry name" value="CMAS"/>
</dbReference>
<sequence length="374" mass="43443">MNSKDIIENLLLKADIKINGSRPWDITVHNEEVYDHILRFGSLGIGETYMDGLWDCDQLDEMINKAMVANIPEKLSGQEKLSLVLKKVQQIINPQKISKAKRDVSFHYDKGNLLFENMLDKHMTYTCAYWKNAEDLDQAQENKLNLVCKKLNLKPGMKVLDIGCGWGSFMKFASENYQVQCDGLTLSKEQKNLGEARCKDLPINFILNDYREFNPNKQYDRIVSIGMLEHVGPKNYHDFFTCAHKLMKDDGVFLLHTIGGFASVQETDPWIKKYIFPNGVIPSLSQLGCSMEKKFIVEDLHNIGPNYDKTLMAWYNNFHKNWKIISDHYDERFYRMWKFYLLSCAGSFRSRVLNTWQFALTKIGTPYHESVRSV</sequence>
<protein>
    <submittedName>
        <fullName evidence="7">Cyclopropane-fatty-acyl-phospholipid synthase</fullName>
    </submittedName>
</protein>
<keyword evidence="2" id="KW-0489">Methyltransferase</keyword>
<evidence type="ECO:0000256" key="3">
    <source>
        <dbReference type="ARBA" id="ARBA00022679"/>
    </source>
</evidence>
<reference evidence="7 8" key="1">
    <citation type="journal article" date="2016" name="Int. J. Syst. Evol. Microbiol.">
        <title>Paraphotobacterium marinum gen. nov., sp. nov., a member of the family Vibrionaceae, isolated from surface seawater.</title>
        <authorList>
            <person name="Huang Z."/>
            <person name="Dong C."/>
            <person name="Shao Z."/>
        </authorList>
    </citation>
    <scope>NUCLEOTIDE SEQUENCE [LARGE SCALE GENOMIC DNA]</scope>
    <source>
        <strain evidence="7 8">NSCS20N07D</strain>
    </source>
</reference>
<gene>
    <name evidence="7" type="ORF">CF386_09405</name>
</gene>